<comment type="subunit">
    <text evidence="2">Homodimer.</text>
</comment>
<evidence type="ECO:0000259" key="14">
    <source>
        <dbReference type="Pfam" id="PF02882"/>
    </source>
</evidence>
<name>A0A314XY48_PRUYE</name>
<evidence type="ECO:0000259" key="13">
    <source>
        <dbReference type="Pfam" id="PF00763"/>
    </source>
</evidence>
<dbReference type="PANTHER" id="PTHR48099">
    <property type="entry name" value="C-1-TETRAHYDROFOLATE SYNTHASE, CYTOPLASMIC-RELATED"/>
    <property type="match status" value="1"/>
</dbReference>
<dbReference type="Proteomes" id="UP000250321">
    <property type="component" value="Unassembled WGS sequence"/>
</dbReference>
<evidence type="ECO:0000256" key="9">
    <source>
        <dbReference type="ARBA" id="ARBA00052194"/>
    </source>
</evidence>
<dbReference type="PANTHER" id="PTHR48099:SF13">
    <property type="entry name" value="METHYLENETETRAHYDROFOLATE DEHYDROGENASE"/>
    <property type="match status" value="1"/>
</dbReference>
<dbReference type="PRINTS" id="PR00085">
    <property type="entry name" value="THFDHDRGNASE"/>
</dbReference>
<dbReference type="SUPFAM" id="SSF53223">
    <property type="entry name" value="Aminoacid dehydrogenase-like, N-terminal domain"/>
    <property type="match status" value="1"/>
</dbReference>
<dbReference type="Pfam" id="PF00763">
    <property type="entry name" value="THF_DHG_CYH"/>
    <property type="match status" value="1"/>
</dbReference>
<dbReference type="SUPFAM" id="SSF51735">
    <property type="entry name" value="NAD(P)-binding Rossmann-fold domains"/>
    <property type="match status" value="1"/>
</dbReference>
<dbReference type="FunFam" id="3.40.50.720:FF:000006">
    <property type="entry name" value="Bifunctional protein FolD"/>
    <property type="match status" value="1"/>
</dbReference>
<dbReference type="STRING" id="2094558.A0A314XY48"/>
<dbReference type="AlphaFoldDB" id="A0A314XY48"/>
<dbReference type="CDD" id="cd01080">
    <property type="entry name" value="NAD_bind_m-THF_DH_Cyclohyd"/>
    <property type="match status" value="1"/>
</dbReference>
<dbReference type="GO" id="GO:0035999">
    <property type="term" value="P:tetrahydrofolate interconversion"/>
    <property type="evidence" value="ECO:0007669"/>
    <property type="project" value="TreeGrafter"/>
</dbReference>
<dbReference type="GO" id="GO:0005829">
    <property type="term" value="C:cytosol"/>
    <property type="evidence" value="ECO:0007669"/>
    <property type="project" value="TreeGrafter"/>
</dbReference>
<dbReference type="GO" id="GO:0004488">
    <property type="term" value="F:methylenetetrahydrofolate dehydrogenase (NADP+) activity"/>
    <property type="evidence" value="ECO:0007669"/>
    <property type="project" value="UniProtKB-EC"/>
</dbReference>
<dbReference type="GO" id="GO:0004477">
    <property type="term" value="F:methenyltetrahydrofolate cyclohydrolase activity"/>
    <property type="evidence" value="ECO:0007669"/>
    <property type="project" value="TreeGrafter"/>
</dbReference>
<evidence type="ECO:0000313" key="15">
    <source>
        <dbReference type="EMBL" id="PQP96600.1"/>
    </source>
</evidence>
<proteinExistence type="inferred from homology"/>
<dbReference type="OrthoDB" id="5126881at2759"/>
<dbReference type="FunFam" id="3.40.50.10860:FF:000005">
    <property type="entry name" value="C-1-tetrahydrofolate synthase, cytoplasmic, putative"/>
    <property type="match status" value="1"/>
</dbReference>
<keyword evidence="16" id="KW-1185">Reference proteome</keyword>
<evidence type="ECO:0000256" key="12">
    <source>
        <dbReference type="SAM" id="MobiDB-lite"/>
    </source>
</evidence>
<keyword evidence="6" id="KW-0560">Oxidoreductase</keyword>
<feature type="domain" description="Tetrahydrofolate dehydrogenase/cyclohydrolase catalytic" evidence="13">
    <location>
        <begin position="75"/>
        <end position="190"/>
    </location>
</feature>
<evidence type="ECO:0000256" key="6">
    <source>
        <dbReference type="ARBA" id="ARBA00023002"/>
    </source>
</evidence>
<evidence type="ECO:0000256" key="2">
    <source>
        <dbReference type="ARBA" id="ARBA00011738"/>
    </source>
</evidence>
<keyword evidence="8" id="KW-0511">Multifunctional enzyme</keyword>
<dbReference type="InterPro" id="IPR000672">
    <property type="entry name" value="THF_DH/CycHdrlase"/>
</dbReference>
<evidence type="ECO:0000256" key="10">
    <source>
        <dbReference type="ARBA" id="ARBA00058319"/>
    </source>
</evidence>
<dbReference type="Pfam" id="PF02882">
    <property type="entry name" value="THF_DHG_CYH_C"/>
    <property type="match status" value="1"/>
</dbReference>
<comment type="function">
    <text evidence="10">Catalyzes the oxidation of 5,10-methylenetetrahydrofolate to 5,10-methenyltetrahydrofolate and then the hydrolysis of 5,10-methenyltetrahydrofolate to 10-formyltetrahydrofolate.</text>
</comment>
<accession>A0A314XY48</accession>
<keyword evidence="7" id="KW-0601">Photorespiration</keyword>
<evidence type="ECO:0000256" key="1">
    <source>
        <dbReference type="ARBA" id="ARBA00004777"/>
    </source>
</evidence>
<dbReference type="InterPro" id="IPR020631">
    <property type="entry name" value="THF_DH/CycHdrlase_NAD-bd_dom"/>
</dbReference>
<dbReference type="GO" id="GO:0009853">
    <property type="term" value="P:photorespiration"/>
    <property type="evidence" value="ECO:0007669"/>
    <property type="project" value="UniProtKB-KW"/>
</dbReference>
<gene>
    <name evidence="15" type="ORF">Pyn_31650</name>
</gene>
<feature type="domain" description="Tetrahydrofolate dehydrogenase/cyclohydrolase NAD(P)-binding" evidence="14">
    <location>
        <begin position="211"/>
        <end position="359"/>
    </location>
</feature>
<evidence type="ECO:0000256" key="11">
    <source>
        <dbReference type="ARBA" id="ARBA00061364"/>
    </source>
</evidence>
<dbReference type="Gene3D" id="3.40.50.720">
    <property type="entry name" value="NAD(P)-binding Rossmann-like Domain"/>
    <property type="match status" value="1"/>
</dbReference>
<dbReference type="EMBL" id="PJQY01002085">
    <property type="protein sequence ID" value="PQP96600.1"/>
    <property type="molecule type" value="Genomic_DNA"/>
</dbReference>
<dbReference type="InterPro" id="IPR036291">
    <property type="entry name" value="NAD(P)-bd_dom_sf"/>
</dbReference>
<keyword evidence="3" id="KW-0554">One-carbon metabolism</keyword>
<keyword evidence="4" id="KW-0378">Hydrolase</keyword>
<dbReference type="HAMAP" id="MF_01576">
    <property type="entry name" value="THF_DHG_CYH"/>
    <property type="match status" value="1"/>
</dbReference>
<reference evidence="15 16" key="1">
    <citation type="submission" date="2018-02" db="EMBL/GenBank/DDBJ databases">
        <title>Draft genome of wild Prunus yedoensis var. nudiflora.</title>
        <authorList>
            <person name="Baek S."/>
            <person name="Kim J.-H."/>
            <person name="Choi K."/>
            <person name="Kim G.-B."/>
            <person name="Cho A."/>
            <person name="Jang H."/>
            <person name="Shin C.-H."/>
            <person name="Yu H.-J."/>
            <person name="Mun J.-H."/>
        </authorList>
    </citation>
    <scope>NUCLEOTIDE SEQUENCE [LARGE SCALE GENOMIC DNA]</scope>
    <source>
        <strain evidence="16">cv. Jeju island</strain>
        <tissue evidence="15">Leaf</tissue>
    </source>
</reference>
<evidence type="ECO:0000256" key="3">
    <source>
        <dbReference type="ARBA" id="ARBA00022563"/>
    </source>
</evidence>
<evidence type="ECO:0000256" key="4">
    <source>
        <dbReference type="ARBA" id="ARBA00022801"/>
    </source>
</evidence>
<sequence length="363" mass="39417">MESMKIEYRRQWHYGGFLAQIGDQRESLILSDALTAIFKPSHSPSHSGSHPNPQSPLSSGFHRATGQTRSAAEIMSGKPIAKDIKLRVAAEISRMKAAIGRLPGLAMVLVGYREDSHAYVHIKLKACNEVGIETSIVQLPQDCTQDRLIDVVSSFNSNPSVHGIIVQLPLPEHLDEETIINFVSPEKDVDGFHPLNMGNLALRGREPLFIPCAPKACIELLLRYHVEIIGKNAVVIGRSKIAGLSTSLLLQRHHATVSTLHSFTNNPEQITRRADIVVSDVGIPNIVGCNWLMPGAVVVDMGTNSVKDPNSPRGFRTTGDVCYEEAIKVVSAITLVPGGVGPVVISMLLSNTLDSAKRAYGFT</sequence>
<comment type="pathway">
    <text evidence="1">One-carbon metabolism; tetrahydrofolate interconversion.</text>
</comment>
<keyword evidence="5" id="KW-0521">NADP</keyword>
<evidence type="ECO:0000256" key="5">
    <source>
        <dbReference type="ARBA" id="ARBA00022857"/>
    </source>
</evidence>
<evidence type="ECO:0000256" key="8">
    <source>
        <dbReference type="ARBA" id="ARBA00023268"/>
    </source>
</evidence>
<organism evidence="15 16">
    <name type="scientific">Prunus yedoensis var. nudiflora</name>
    <dbReference type="NCBI Taxonomy" id="2094558"/>
    <lineage>
        <taxon>Eukaryota</taxon>
        <taxon>Viridiplantae</taxon>
        <taxon>Streptophyta</taxon>
        <taxon>Embryophyta</taxon>
        <taxon>Tracheophyta</taxon>
        <taxon>Spermatophyta</taxon>
        <taxon>Magnoliopsida</taxon>
        <taxon>eudicotyledons</taxon>
        <taxon>Gunneridae</taxon>
        <taxon>Pentapetalae</taxon>
        <taxon>rosids</taxon>
        <taxon>fabids</taxon>
        <taxon>Rosales</taxon>
        <taxon>Rosaceae</taxon>
        <taxon>Amygdaloideae</taxon>
        <taxon>Amygdaleae</taxon>
        <taxon>Prunus</taxon>
    </lineage>
</organism>
<protein>
    <submittedName>
        <fullName evidence="15">Bifunctional protein FolD 1 mitochondrial isoform X3</fullName>
    </submittedName>
</protein>
<comment type="catalytic activity">
    <reaction evidence="9">
        <text>(6R)-5,10-methylene-5,6,7,8-tetrahydrofolate + NADP(+) = (6R)-5,10-methenyltetrahydrofolate + NADPH</text>
        <dbReference type="Rhea" id="RHEA:22812"/>
        <dbReference type="ChEBI" id="CHEBI:15636"/>
        <dbReference type="ChEBI" id="CHEBI:57455"/>
        <dbReference type="ChEBI" id="CHEBI:57783"/>
        <dbReference type="ChEBI" id="CHEBI:58349"/>
        <dbReference type="EC" id="1.5.1.5"/>
    </reaction>
</comment>
<dbReference type="Gene3D" id="3.40.50.10860">
    <property type="entry name" value="Leucine Dehydrogenase, chain A, domain 1"/>
    <property type="match status" value="1"/>
</dbReference>
<feature type="region of interest" description="Disordered" evidence="12">
    <location>
        <begin position="40"/>
        <end position="64"/>
    </location>
</feature>
<evidence type="ECO:0000313" key="16">
    <source>
        <dbReference type="Proteomes" id="UP000250321"/>
    </source>
</evidence>
<feature type="compositionally biased region" description="Low complexity" evidence="12">
    <location>
        <begin position="40"/>
        <end position="56"/>
    </location>
</feature>
<evidence type="ECO:0000256" key="7">
    <source>
        <dbReference type="ARBA" id="ARBA00023238"/>
    </source>
</evidence>
<comment type="similarity">
    <text evidence="11">Belongs to the tetrahydrofolate dehydrogenase/cyclohydrolase family.</text>
</comment>
<dbReference type="InterPro" id="IPR020630">
    <property type="entry name" value="THF_DH/CycHdrlase_cat_dom"/>
</dbReference>
<dbReference type="InterPro" id="IPR046346">
    <property type="entry name" value="Aminoacid_DH-like_N_sf"/>
</dbReference>
<comment type="caution">
    <text evidence="15">The sequence shown here is derived from an EMBL/GenBank/DDBJ whole genome shotgun (WGS) entry which is preliminary data.</text>
</comment>